<dbReference type="PROSITE" id="PS50113">
    <property type="entry name" value="PAC"/>
    <property type="match status" value="5"/>
</dbReference>
<feature type="domain" description="PAS" evidence="8">
    <location>
        <begin position="280"/>
        <end position="350"/>
    </location>
</feature>
<dbReference type="AlphaFoldDB" id="A0A1E5XQ42"/>
<comment type="caution">
    <text evidence="10">The sequence shown here is derived from an EMBL/GenBank/DDBJ whole genome shotgun (WGS) entry which is preliminary data.</text>
</comment>
<evidence type="ECO:0000259" key="8">
    <source>
        <dbReference type="PROSITE" id="PS50112"/>
    </source>
</evidence>
<dbReference type="FunFam" id="3.30.450.20:FF:000099">
    <property type="entry name" value="Sensory box sensor histidine kinase"/>
    <property type="match status" value="3"/>
</dbReference>
<dbReference type="PANTHER" id="PTHR43304">
    <property type="entry name" value="PHYTOCHROME-LIKE PROTEIN CPH1"/>
    <property type="match status" value="1"/>
</dbReference>
<evidence type="ECO:0000256" key="2">
    <source>
        <dbReference type="ARBA" id="ARBA00012438"/>
    </source>
</evidence>
<dbReference type="Proteomes" id="UP000095463">
    <property type="component" value="Unassembled WGS sequence"/>
</dbReference>
<name>A0A1E5XQ42_9HYPH</name>
<comment type="catalytic activity">
    <reaction evidence="1">
        <text>ATP + protein L-histidine = ADP + protein N-phospho-L-histidine.</text>
        <dbReference type="EC" id="2.7.13.3"/>
    </reaction>
</comment>
<dbReference type="SUPFAM" id="SSF47384">
    <property type="entry name" value="Homodimeric domain of signal transducing histidine kinase"/>
    <property type="match status" value="1"/>
</dbReference>
<feature type="domain" description="PAC" evidence="9">
    <location>
        <begin position="605"/>
        <end position="657"/>
    </location>
</feature>
<dbReference type="InterPro" id="IPR003661">
    <property type="entry name" value="HisK_dim/P_dom"/>
</dbReference>
<protein>
    <recommendedName>
        <fullName evidence="2">histidine kinase</fullName>
        <ecNumber evidence="2">2.7.13.3</ecNumber>
    </recommendedName>
</protein>
<dbReference type="InterPro" id="IPR001610">
    <property type="entry name" value="PAC"/>
</dbReference>
<evidence type="ECO:0000256" key="5">
    <source>
        <dbReference type="ARBA" id="ARBA00022777"/>
    </source>
</evidence>
<dbReference type="InterPro" id="IPR036097">
    <property type="entry name" value="HisK_dim/P_sf"/>
</dbReference>
<dbReference type="SUPFAM" id="SSF55874">
    <property type="entry name" value="ATPase domain of HSP90 chaperone/DNA topoisomerase II/histidine kinase"/>
    <property type="match status" value="1"/>
</dbReference>
<keyword evidence="5" id="KW-0418">Kinase</keyword>
<keyword evidence="11" id="KW-1185">Reference proteome</keyword>
<dbReference type="EC" id="2.7.13.3" evidence="2"/>
<feature type="domain" description="PAC" evidence="9">
    <location>
        <begin position="227"/>
        <end position="279"/>
    </location>
</feature>
<dbReference type="NCBIfam" id="TIGR00229">
    <property type="entry name" value="sensory_box"/>
    <property type="match status" value="4"/>
</dbReference>
<dbReference type="PRINTS" id="PR00344">
    <property type="entry name" value="BCTRLSENSOR"/>
</dbReference>
<gene>
    <name evidence="10" type="ORF">VW23_019750</name>
</gene>
<dbReference type="InterPro" id="IPR000700">
    <property type="entry name" value="PAS-assoc_C"/>
</dbReference>
<evidence type="ECO:0000256" key="4">
    <source>
        <dbReference type="ARBA" id="ARBA00022679"/>
    </source>
</evidence>
<dbReference type="Pfam" id="PF02518">
    <property type="entry name" value="HATPase_c"/>
    <property type="match status" value="1"/>
</dbReference>
<dbReference type="Gene3D" id="1.10.287.130">
    <property type="match status" value="1"/>
</dbReference>
<dbReference type="CDD" id="cd00130">
    <property type="entry name" value="PAS"/>
    <property type="match status" value="4"/>
</dbReference>
<dbReference type="SUPFAM" id="SSF55785">
    <property type="entry name" value="PYP-like sensor domain (PAS domain)"/>
    <property type="match status" value="5"/>
</dbReference>
<dbReference type="InterPro" id="IPR035965">
    <property type="entry name" value="PAS-like_dom_sf"/>
</dbReference>
<feature type="domain" description="PAC" evidence="9">
    <location>
        <begin position="732"/>
        <end position="783"/>
    </location>
</feature>
<evidence type="ECO:0000313" key="10">
    <source>
        <dbReference type="EMBL" id="OEO30705.1"/>
    </source>
</evidence>
<organism evidence="10 11">
    <name type="scientific">Devosia insulae DS-56</name>
    <dbReference type="NCBI Taxonomy" id="1116389"/>
    <lineage>
        <taxon>Bacteria</taxon>
        <taxon>Pseudomonadati</taxon>
        <taxon>Pseudomonadota</taxon>
        <taxon>Alphaproteobacteria</taxon>
        <taxon>Hyphomicrobiales</taxon>
        <taxon>Devosiaceae</taxon>
        <taxon>Devosia</taxon>
    </lineage>
</organism>
<dbReference type="GO" id="GO:0000155">
    <property type="term" value="F:phosphorelay sensor kinase activity"/>
    <property type="evidence" value="ECO:0007669"/>
    <property type="project" value="InterPro"/>
</dbReference>
<dbReference type="PROSITE" id="PS50109">
    <property type="entry name" value="HIS_KIN"/>
    <property type="match status" value="1"/>
</dbReference>
<evidence type="ECO:0000256" key="1">
    <source>
        <dbReference type="ARBA" id="ARBA00000085"/>
    </source>
</evidence>
<dbReference type="InterPro" id="IPR036890">
    <property type="entry name" value="HATPase_C_sf"/>
</dbReference>
<feature type="domain" description="PAS" evidence="8">
    <location>
        <begin position="154"/>
        <end position="209"/>
    </location>
</feature>
<feature type="domain" description="PAC" evidence="9">
    <location>
        <begin position="353"/>
        <end position="405"/>
    </location>
</feature>
<evidence type="ECO:0000313" key="11">
    <source>
        <dbReference type="Proteomes" id="UP000095463"/>
    </source>
</evidence>
<dbReference type="PANTHER" id="PTHR43304:SF1">
    <property type="entry name" value="PAC DOMAIN-CONTAINING PROTEIN"/>
    <property type="match status" value="1"/>
</dbReference>
<reference evidence="10 11" key="1">
    <citation type="journal article" date="2015" name="Genome Announc.">
        <title>Genome Assemblies of Three Soil-Associated Devosia species: D. insulae, D. limi, and D. soli.</title>
        <authorList>
            <person name="Hassan Y.I."/>
            <person name="Lepp D."/>
            <person name="Zhou T."/>
        </authorList>
    </citation>
    <scope>NUCLEOTIDE SEQUENCE [LARGE SCALE GENOMIC DNA]</scope>
    <source>
        <strain evidence="10 11">DS-56</strain>
    </source>
</reference>
<dbReference type="PROSITE" id="PS50112">
    <property type="entry name" value="PAS"/>
    <property type="match status" value="3"/>
</dbReference>
<dbReference type="InterPro" id="IPR004358">
    <property type="entry name" value="Sig_transdc_His_kin-like_C"/>
</dbReference>
<sequence>MLETLLDALLSALKADFVCVTLEGPKPKSRIRGRSGVTPAHDQLLRALAGTFGDDKSAWPPAGEISVGADAISILSAPMGLQGEVGVVVAGTRRRDFDDETGGLLLGAAANQAALALQAVRRLDEQKQIASDLDERVAQRTAELARANEALRFAARESREIVDNIPTLVGLLSPTGQVELVNRQIHEYTGRSTEELEKWGMSDLVHQDDLADALDSFVAGFAAGEPFEIVYRMRRHDGIYRWFEGLHHPLKDAEGRVVRWCVSCNDIEDRKQVEDALRERERTWRSVINGIPGLTATLSPRGMVEAVNRQIVEYTGCELEALRGWGSNGIVHPEDMPHVAEIFGKSIAAGASYEIEQRLRRFDGEYRWFSNRGTPAFDASGQVVRWYVLLVDIHEARLVADALRSSEDNARSIVSSIAGMIAVFTADGQLCGGNQQLLDFFEQPLEEVGRWATNGMTHPDDLQYCIDSFMGSIVSGEPYNYETRFKRADGVWRWFNIRGQPLRDASGQIARWYGLLTDIDDRKRAEEALEVSERNLQLTVDTIPALAWSARIDGTADFFNRHYLEYVGKTPEELGGWAWTAAVHPDDIARLGATWNLARETGGNAECEARLLGADGAYRWFIFRANPLLDDAGNVLKWYGINTDIEDRKRAEESLRLSEASLAEAQRLSSLGSFQWRLDTDELTFSDELYRIFEFDTAEPATLEQIAARVDPDDLPLLTEKMELARVGIDDHSYDIRLRMPDGRTKHLRSVSRSGTESDGRRVFRGTIQDVTQRKLSEEALNELRTELAHVSRVSTLGAMTASIAHEVNQPLAGIITNASTCLRMLAMDPPNIEGALETARRSIRDGNRAAEVITRLRAMFRKTTNTSETVDLNEAARDVIVLAGSELRRKRVELETNLASDLPPVMGDRVQLQQVILNLLLNAADAVTDIRDRPRRAMLKTSEDEDGNVRLTVQDNGGGIDPSSSTKLFDAFYTTKASGMGIGLSVSRSIIERHGGRIWASANDGPGASFSFAVPRSPKGYNGGDATAYSAHTQLRPQGEGQ</sequence>
<keyword evidence="4" id="KW-0808">Transferase</keyword>
<dbReference type="InterPro" id="IPR013655">
    <property type="entry name" value="PAS_fold_3"/>
</dbReference>
<proteinExistence type="predicted"/>
<dbReference type="SMART" id="SM00388">
    <property type="entry name" value="HisKA"/>
    <property type="match status" value="1"/>
</dbReference>
<dbReference type="SMART" id="SM00387">
    <property type="entry name" value="HATPase_c"/>
    <property type="match status" value="1"/>
</dbReference>
<dbReference type="Gene3D" id="3.30.450.20">
    <property type="entry name" value="PAS domain"/>
    <property type="match status" value="5"/>
</dbReference>
<dbReference type="SMART" id="SM00091">
    <property type="entry name" value="PAS"/>
    <property type="match status" value="5"/>
</dbReference>
<keyword evidence="3" id="KW-0597">Phosphoprotein</keyword>
<dbReference type="InterPro" id="IPR000014">
    <property type="entry name" value="PAS"/>
</dbReference>
<feature type="domain" description="Histidine kinase" evidence="7">
    <location>
        <begin position="803"/>
        <end position="1019"/>
    </location>
</feature>
<dbReference type="InterPro" id="IPR052162">
    <property type="entry name" value="Sensor_kinase/Photoreceptor"/>
</dbReference>
<feature type="domain" description="PAC" evidence="9">
    <location>
        <begin position="479"/>
        <end position="531"/>
    </location>
</feature>
<evidence type="ECO:0000256" key="3">
    <source>
        <dbReference type="ARBA" id="ARBA00022553"/>
    </source>
</evidence>
<dbReference type="CDD" id="cd00082">
    <property type="entry name" value="HisKA"/>
    <property type="match status" value="1"/>
</dbReference>
<dbReference type="SMART" id="SM00086">
    <property type="entry name" value="PAC"/>
    <property type="match status" value="5"/>
</dbReference>
<feature type="region of interest" description="Disordered" evidence="6">
    <location>
        <begin position="1022"/>
        <end position="1043"/>
    </location>
</feature>
<dbReference type="InterPro" id="IPR003594">
    <property type="entry name" value="HATPase_dom"/>
</dbReference>
<dbReference type="Gene3D" id="3.30.565.10">
    <property type="entry name" value="Histidine kinase-like ATPase, C-terminal domain"/>
    <property type="match status" value="1"/>
</dbReference>
<dbReference type="Pfam" id="PF08447">
    <property type="entry name" value="PAS_3"/>
    <property type="match status" value="4"/>
</dbReference>
<dbReference type="Pfam" id="PF00512">
    <property type="entry name" value="HisKA"/>
    <property type="match status" value="1"/>
</dbReference>
<evidence type="ECO:0000256" key="6">
    <source>
        <dbReference type="SAM" id="MobiDB-lite"/>
    </source>
</evidence>
<accession>A0A1E5XQ42</accession>
<dbReference type="InterPro" id="IPR005467">
    <property type="entry name" value="His_kinase_dom"/>
</dbReference>
<feature type="domain" description="PAS" evidence="8">
    <location>
        <begin position="532"/>
        <end position="602"/>
    </location>
</feature>
<dbReference type="EMBL" id="LAJE02000189">
    <property type="protein sequence ID" value="OEO30705.1"/>
    <property type="molecule type" value="Genomic_DNA"/>
</dbReference>
<evidence type="ECO:0000259" key="7">
    <source>
        <dbReference type="PROSITE" id="PS50109"/>
    </source>
</evidence>
<evidence type="ECO:0000259" key="9">
    <source>
        <dbReference type="PROSITE" id="PS50113"/>
    </source>
</evidence>